<protein>
    <submittedName>
        <fullName evidence="1">Uncharacterized protein</fullName>
    </submittedName>
</protein>
<proteinExistence type="predicted"/>
<dbReference type="Proteomes" id="UP000076502">
    <property type="component" value="Unassembled WGS sequence"/>
</dbReference>
<name>A0A154PBX2_DUFNO</name>
<dbReference type="AlphaFoldDB" id="A0A154PBX2"/>
<reference evidence="1 2" key="1">
    <citation type="submission" date="2015-07" db="EMBL/GenBank/DDBJ databases">
        <title>The genome of Dufourea novaeangliae.</title>
        <authorList>
            <person name="Pan H."/>
            <person name="Kapheim K."/>
        </authorList>
    </citation>
    <scope>NUCLEOTIDE SEQUENCE [LARGE SCALE GENOMIC DNA]</scope>
    <source>
        <strain evidence="1">0120121106</strain>
        <tissue evidence="1">Whole body</tissue>
    </source>
</reference>
<evidence type="ECO:0000313" key="1">
    <source>
        <dbReference type="EMBL" id="KZC09331.1"/>
    </source>
</evidence>
<sequence>MEEKRNKRQHGNHGDNYAWSYTIGTVWARRQDFEIVEMKGEKKLAAPRFLMRRIALRNVLKSLTSSTCR</sequence>
<gene>
    <name evidence="1" type="ORF">WN55_11071</name>
</gene>
<evidence type="ECO:0000313" key="2">
    <source>
        <dbReference type="Proteomes" id="UP000076502"/>
    </source>
</evidence>
<accession>A0A154PBX2</accession>
<dbReference type="EMBL" id="KQ434869">
    <property type="protein sequence ID" value="KZC09331.1"/>
    <property type="molecule type" value="Genomic_DNA"/>
</dbReference>
<organism evidence="1 2">
    <name type="scientific">Dufourea novaeangliae</name>
    <name type="common">Sweat bee</name>
    <dbReference type="NCBI Taxonomy" id="178035"/>
    <lineage>
        <taxon>Eukaryota</taxon>
        <taxon>Metazoa</taxon>
        <taxon>Ecdysozoa</taxon>
        <taxon>Arthropoda</taxon>
        <taxon>Hexapoda</taxon>
        <taxon>Insecta</taxon>
        <taxon>Pterygota</taxon>
        <taxon>Neoptera</taxon>
        <taxon>Endopterygota</taxon>
        <taxon>Hymenoptera</taxon>
        <taxon>Apocrita</taxon>
        <taxon>Aculeata</taxon>
        <taxon>Apoidea</taxon>
        <taxon>Anthophila</taxon>
        <taxon>Halictidae</taxon>
        <taxon>Rophitinae</taxon>
        <taxon>Dufourea</taxon>
    </lineage>
</organism>
<keyword evidence="2" id="KW-1185">Reference proteome</keyword>